<proteinExistence type="predicted"/>
<accession>A0ABN2V4C6</accession>
<evidence type="ECO:0000256" key="1">
    <source>
        <dbReference type="SAM" id="Phobius"/>
    </source>
</evidence>
<keyword evidence="1" id="KW-0812">Transmembrane</keyword>
<keyword evidence="3" id="KW-1185">Reference proteome</keyword>
<feature type="transmembrane region" description="Helical" evidence="1">
    <location>
        <begin position="73"/>
        <end position="97"/>
    </location>
</feature>
<reference evidence="2 3" key="1">
    <citation type="journal article" date="2019" name="Int. J. Syst. Evol. Microbiol.">
        <title>The Global Catalogue of Microorganisms (GCM) 10K type strain sequencing project: providing services to taxonomists for standard genome sequencing and annotation.</title>
        <authorList>
            <consortium name="The Broad Institute Genomics Platform"/>
            <consortium name="The Broad Institute Genome Sequencing Center for Infectious Disease"/>
            <person name="Wu L."/>
            <person name="Ma J."/>
        </authorList>
    </citation>
    <scope>NUCLEOTIDE SEQUENCE [LARGE SCALE GENOMIC DNA]</scope>
    <source>
        <strain evidence="2 3">JCM 16014</strain>
    </source>
</reference>
<keyword evidence="1" id="KW-0472">Membrane</keyword>
<evidence type="ECO:0000313" key="2">
    <source>
        <dbReference type="EMBL" id="GAA2050739.1"/>
    </source>
</evidence>
<gene>
    <name evidence="2" type="ORF">GCM10009839_66730</name>
</gene>
<feature type="transmembrane region" description="Helical" evidence="1">
    <location>
        <begin position="43"/>
        <end position="67"/>
    </location>
</feature>
<evidence type="ECO:0000313" key="3">
    <source>
        <dbReference type="Proteomes" id="UP001500751"/>
    </source>
</evidence>
<feature type="transmembrane region" description="Helical" evidence="1">
    <location>
        <begin position="12"/>
        <end position="31"/>
    </location>
</feature>
<protein>
    <recommendedName>
        <fullName evidence="4">Integron gene cassette protein</fullName>
    </recommendedName>
</protein>
<organism evidence="2 3">
    <name type="scientific">Catenulispora yoronensis</name>
    <dbReference type="NCBI Taxonomy" id="450799"/>
    <lineage>
        <taxon>Bacteria</taxon>
        <taxon>Bacillati</taxon>
        <taxon>Actinomycetota</taxon>
        <taxon>Actinomycetes</taxon>
        <taxon>Catenulisporales</taxon>
        <taxon>Catenulisporaceae</taxon>
        <taxon>Catenulispora</taxon>
    </lineage>
</organism>
<name>A0ABN2V4C6_9ACTN</name>
<comment type="caution">
    <text evidence="2">The sequence shown here is derived from an EMBL/GenBank/DDBJ whole genome shotgun (WGS) entry which is preliminary data.</text>
</comment>
<sequence length="105" mass="11090">MHKLRTVLRLSVGLPIFWLAYTLSSSGFFGAQRGTPTMRTRILLGMLALAVPASFVAAWLAFCASGLRSSGVAGVLCSVVGSGIVAYLTSVGGRLLVFTQDPRSR</sequence>
<keyword evidence="1" id="KW-1133">Transmembrane helix</keyword>
<dbReference type="Proteomes" id="UP001500751">
    <property type="component" value="Unassembled WGS sequence"/>
</dbReference>
<dbReference type="EMBL" id="BAAAQN010000050">
    <property type="protein sequence ID" value="GAA2050739.1"/>
    <property type="molecule type" value="Genomic_DNA"/>
</dbReference>
<evidence type="ECO:0008006" key="4">
    <source>
        <dbReference type="Google" id="ProtNLM"/>
    </source>
</evidence>